<dbReference type="InterPro" id="IPR007313">
    <property type="entry name" value="FxsA"/>
</dbReference>
<sequence>MPLLALLLLVPVLAEITVFIVVGRWIGVLATLLLFIAIGVIGTLLLKRQGMRALREMQAALARGEPPAEPVAHAALLVLAALLLIFPGFLSDLMALPLLLPPVRRALIRWLGVQAKRRGGFTVWPGGRGPGGPGGSTVIDADYTEVKPGGGADPSLPRIEESRWRGKDDGDAQGRS</sequence>
<name>A0A952FR07_9PROT</name>
<evidence type="ECO:0000313" key="3">
    <source>
        <dbReference type="EMBL" id="MBW8729122.1"/>
    </source>
</evidence>
<dbReference type="NCBIfam" id="NF008528">
    <property type="entry name" value="PRK11463.1-2"/>
    <property type="match status" value="1"/>
</dbReference>
<keyword evidence="2" id="KW-1133">Transmembrane helix</keyword>
<accession>A0A952FR07</accession>
<dbReference type="AlphaFoldDB" id="A0A952FR07"/>
<dbReference type="GO" id="GO:0016020">
    <property type="term" value="C:membrane"/>
    <property type="evidence" value="ECO:0007669"/>
    <property type="project" value="InterPro"/>
</dbReference>
<comment type="caution">
    <text evidence="3">The sequence shown here is derived from an EMBL/GenBank/DDBJ whole genome shotgun (WGS) entry which is preliminary data.</text>
</comment>
<evidence type="ECO:0000313" key="4">
    <source>
        <dbReference type="Proteomes" id="UP000700706"/>
    </source>
</evidence>
<evidence type="ECO:0000256" key="2">
    <source>
        <dbReference type="SAM" id="Phobius"/>
    </source>
</evidence>
<proteinExistence type="predicted"/>
<organism evidence="3 4">
    <name type="scientific">Inquilinus limosus</name>
    <dbReference type="NCBI Taxonomy" id="171674"/>
    <lineage>
        <taxon>Bacteria</taxon>
        <taxon>Pseudomonadati</taxon>
        <taxon>Pseudomonadota</taxon>
        <taxon>Alphaproteobacteria</taxon>
        <taxon>Rhodospirillales</taxon>
        <taxon>Rhodospirillaceae</taxon>
        <taxon>Inquilinus</taxon>
    </lineage>
</organism>
<evidence type="ECO:0000256" key="1">
    <source>
        <dbReference type="SAM" id="MobiDB-lite"/>
    </source>
</evidence>
<gene>
    <name evidence="3" type="ORF">JF625_28730</name>
</gene>
<protein>
    <submittedName>
        <fullName evidence="3">FxsA family protein</fullName>
    </submittedName>
</protein>
<feature type="compositionally biased region" description="Basic and acidic residues" evidence="1">
    <location>
        <begin position="158"/>
        <end position="176"/>
    </location>
</feature>
<keyword evidence="2" id="KW-0812">Transmembrane</keyword>
<feature type="transmembrane region" description="Helical" evidence="2">
    <location>
        <begin position="24"/>
        <end position="46"/>
    </location>
</feature>
<reference evidence="3" key="1">
    <citation type="submission" date="2020-06" db="EMBL/GenBank/DDBJ databases">
        <title>Stable isotope informed genome-resolved metagenomics uncovers potential trophic interactions in rhizosphere soil.</title>
        <authorList>
            <person name="Starr E.P."/>
            <person name="Shi S."/>
            <person name="Blazewicz S.J."/>
            <person name="Koch B.J."/>
            <person name="Probst A.J."/>
            <person name="Hungate B.A."/>
            <person name="Pett-Ridge J."/>
            <person name="Firestone M.K."/>
            <person name="Banfield J.F."/>
        </authorList>
    </citation>
    <scope>NUCLEOTIDE SEQUENCE</scope>
    <source>
        <strain evidence="3">YM_69_17</strain>
    </source>
</reference>
<dbReference type="Pfam" id="PF04186">
    <property type="entry name" value="FxsA"/>
    <property type="match status" value="1"/>
</dbReference>
<keyword evidence="2" id="KW-0472">Membrane</keyword>
<dbReference type="EMBL" id="JAEKLZ010000491">
    <property type="protein sequence ID" value="MBW8729122.1"/>
    <property type="molecule type" value="Genomic_DNA"/>
</dbReference>
<dbReference type="PANTHER" id="PTHR35335:SF1">
    <property type="entry name" value="UPF0716 PROTEIN FXSA"/>
    <property type="match status" value="1"/>
</dbReference>
<dbReference type="PANTHER" id="PTHR35335">
    <property type="entry name" value="UPF0716 PROTEIN FXSA"/>
    <property type="match status" value="1"/>
</dbReference>
<dbReference type="Proteomes" id="UP000700706">
    <property type="component" value="Unassembled WGS sequence"/>
</dbReference>
<feature type="transmembrane region" description="Helical" evidence="2">
    <location>
        <begin position="71"/>
        <end position="90"/>
    </location>
</feature>
<feature type="region of interest" description="Disordered" evidence="1">
    <location>
        <begin position="143"/>
        <end position="176"/>
    </location>
</feature>